<dbReference type="Pfam" id="PF06613">
    <property type="entry name" value="KorB_C"/>
    <property type="match status" value="1"/>
</dbReference>
<gene>
    <name evidence="4" type="primary">korB_2</name>
    <name evidence="4" type="ORF">AW10_03079</name>
</gene>
<dbReference type="InterPro" id="IPR013741">
    <property type="entry name" value="KorB_domain"/>
</dbReference>
<dbReference type="Pfam" id="PF08535">
    <property type="entry name" value="KorB"/>
    <property type="match status" value="1"/>
</dbReference>
<dbReference type="InterPro" id="IPR003115">
    <property type="entry name" value="ParB_N"/>
</dbReference>
<dbReference type="Gene3D" id="6.10.250.140">
    <property type="match status" value="1"/>
</dbReference>
<proteinExistence type="inferred from homology"/>
<evidence type="ECO:0000256" key="2">
    <source>
        <dbReference type="SAM" id="MobiDB-lite"/>
    </source>
</evidence>
<feature type="region of interest" description="Disordered" evidence="2">
    <location>
        <begin position="257"/>
        <end position="300"/>
    </location>
</feature>
<feature type="region of interest" description="Disordered" evidence="2">
    <location>
        <begin position="1"/>
        <end position="75"/>
    </location>
</feature>
<sequence length="361" mass="39275">MTTAATNPVKKAKKQPEAQPPAFGLGLDNIGDLSGLLNQPDASGNASGPLDLPLDLISEDPHQPRTKDNPGFSSESLTELADTIRLRGVKTPISVRENPEASGFFIINHGARRARASKLAGKSSIPAFIDNDYNEADQVIENLQRNDLTPREIADFIGRELAKGKQKGEIAKELGKSASFVSQHVTLLDLPDPIASAFNSGRCRDVTVINELVIAHKKRPQEVSVWLADESQEIARGSVKLLREFLEDKRKHEYVAPAAADDPVDETPAAQSDTEAGNDENAVGEQAPEASADKYEKAPKEANLDKLKKTIVQVRHDDRPARLLLNRRPPAAGYALLKYEDDGQEFMADLSQVQLVALVEG</sequence>
<name>A0A011N723_9PROT</name>
<dbReference type="PATRIC" id="fig|1454003.3.peg.3134"/>
<dbReference type="InterPro" id="IPR010575">
    <property type="entry name" value="KorB_C"/>
</dbReference>
<dbReference type="Pfam" id="PF02195">
    <property type="entry name" value="ParB_N"/>
    <property type="match status" value="1"/>
</dbReference>
<dbReference type="GO" id="GO:0003677">
    <property type="term" value="F:DNA binding"/>
    <property type="evidence" value="ECO:0007669"/>
    <property type="project" value="InterPro"/>
</dbReference>
<dbReference type="InterPro" id="IPR008988">
    <property type="entry name" value="Transcriptional_repressor_C"/>
</dbReference>
<dbReference type="InterPro" id="IPR050336">
    <property type="entry name" value="Chromosome_partition/occlusion"/>
</dbReference>
<feature type="compositionally biased region" description="Low complexity" evidence="2">
    <location>
        <begin position="257"/>
        <end position="270"/>
    </location>
</feature>
<comment type="caution">
    <text evidence="4">The sequence shown here is derived from an EMBL/GenBank/DDBJ whole genome shotgun (WGS) entry which is preliminary data.</text>
</comment>
<dbReference type="InterPro" id="IPR037048">
    <property type="entry name" value="KorB_C_sf"/>
</dbReference>
<dbReference type="STRING" id="1454003.AW10_03079"/>
<dbReference type="InterPro" id="IPR036086">
    <property type="entry name" value="ParB/Sulfiredoxin_sf"/>
</dbReference>
<evidence type="ECO:0000256" key="1">
    <source>
        <dbReference type="ARBA" id="ARBA00006295"/>
    </source>
</evidence>
<dbReference type="SMART" id="SM00470">
    <property type="entry name" value="ParB"/>
    <property type="match status" value="1"/>
</dbReference>
<comment type="similarity">
    <text evidence="1">Belongs to the ParB family.</text>
</comment>
<dbReference type="AlphaFoldDB" id="A0A011N723"/>
<dbReference type="CDD" id="cd16398">
    <property type="entry name" value="KorB_N_like"/>
    <property type="match status" value="1"/>
</dbReference>
<dbReference type="PANTHER" id="PTHR33375:SF1">
    <property type="entry name" value="CHROMOSOME-PARTITIONING PROTEIN PARB-RELATED"/>
    <property type="match status" value="1"/>
</dbReference>
<reference evidence="4 5" key="1">
    <citation type="submission" date="2014-02" db="EMBL/GenBank/DDBJ databases">
        <title>Expanding our view of genomic diversity in Candidatus Accumulibacter clades.</title>
        <authorList>
            <person name="Skennerton C.T."/>
            <person name="Barr J.J."/>
            <person name="Slater F.R."/>
            <person name="Bond P.L."/>
            <person name="Tyson G.W."/>
        </authorList>
    </citation>
    <scope>NUCLEOTIDE SEQUENCE [LARGE SCALE GENOMIC DNA]</scope>
    <source>
        <strain evidence="5">BA-92</strain>
    </source>
</reference>
<evidence type="ECO:0000313" key="5">
    <source>
        <dbReference type="Proteomes" id="UP000021816"/>
    </source>
</evidence>
<feature type="domain" description="ParB-like N-terminal" evidence="3">
    <location>
        <begin position="50"/>
        <end position="143"/>
    </location>
</feature>
<feature type="compositionally biased region" description="Polar residues" evidence="2">
    <location>
        <begin position="36"/>
        <end position="46"/>
    </location>
</feature>
<dbReference type="Proteomes" id="UP000021816">
    <property type="component" value="Unassembled WGS sequence"/>
</dbReference>
<organism evidence="4 5">
    <name type="scientific">Candidatus Accumulibacter appositus</name>
    <dbReference type="NCBI Taxonomy" id="1454003"/>
    <lineage>
        <taxon>Bacteria</taxon>
        <taxon>Pseudomonadati</taxon>
        <taxon>Pseudomonadota</taxon>
        <taxon>Betaproteobacteria</taxon>
        <taxon>Candidatus Accumulibacter</taxon>
    </lineage>
</organism>
<protein>
    <submittedName>
        <fullName evidence="4">Transcriptional repressor protein KorB</fullName>
    </submittedName>
</protein>
<dbReference type="Gene3D" id="1.10.10.730">
    <property type="entry name" value="KorB DNA-binding domain"/>
    <property type="match status" value="1"/>
</dbReference>
<feature type="compositionally biased region" description="Basic and acidic residues" evidence="2">
    <location>
        <begin position="291"/>
        <end position="300"/>
    </location>
</feature>
<dbReference type="InterPro" id="IPR042075">
    <property type="entry name" value="KorB_DNA-db"/>
</dbReference>
<dbReference type="NCBIfam" id="TIGR00180">
    <property type="entry name" value="parB_part"/>
    <property type="match status" value="1"/>
</dbReference>
<dbReference type="Gene3D" id="2.30.30.150">
    <property type="entry name" value="KorB, C-terminal domain"/>
    <property type="match status" value="1"/>
</dbReference>
<dbReference type="SUPFAM" id="SSF110849">
    <property type="entry name" value="ParB/Sulfiredoxin"/>
    <property type="match status" value="1"/>
</dbReference>
<evidence type="ECO:0000259" key="3">
    <source>
        <dbReference type="SMART" id="SM00470"/>
    </source>
</evidence>
<dbReference type="EMBL" id="JEMX01000072">
    <property type="protein sequence ID" value="EXI78393.1"/>
    <property type="molecule type" value="Genomic_DNA"/>
</dbReference>
<accession>A0A011N723</accession>
<dbReference type="Gene3D" id="3.90.1530.30">
    <property type="match status" value="1"/>
</dbReference>
<dbReference type="InterPro" id="IPR004437">
    <property type="entry name" value="ParB/RepB/Spo0J"/>
</dbReference>
<dbReference type="PANTHER" id="PTHR33375">
    <property type="entry name" value="CHROMOSOME-PARTITIONING PROTEIN PARB-RELATED"/>
    <property type="match status" value="1"/>
</dbReference>
<evidence type="ECO:0000313" key="4">
    <source>
        <dbReference type="EMBL" id="EXI78393.1"/>
    </source>
</evidence>
<dbReference type="SUPFAM" id="SSF50037">
    <property type="entry name" value="C-terminal domain of transcriptional repressors"/>
    <property type="match status" value="1"/>
</dbReference>
<dbReference type="GO" id="GO:0007059">
    <property type="term" value="P:chromosome segregation"/>
    <property type="evidence" value="ECO:0007669"/>
    <property type="project" value="TreeGrafter"/>
</dbReference>
<dbReference type="GO" id="GO:0005694">
    <property type="term" value="C:chromosome"/>
    <property type="evidence" value="ECO:0007669"/>
    <property type="project" value="TreeGrafter"/>
</dbReference>
<dbReference type="SUPFAM" id="SSF109709">
    <property type="entry name" value="KorB DNA-binding domain-like"/>
    <property type="match status" value="1"/>
</dbReference>
<feature type="compositionally biased region" description="Basic and acidic residues" evidence="2">
    <location>
        <begin position="59"/>
        <end position="68"/>
    </location>
</feature>
<dbReference type="GO" id="GO:0045892">
    <property type="term" value="P:negative regulation of DNA-templated transcription"/>
    <property type="evidence" value="ECO:0007669"/>
    <property type="project" value="InterPro"/>
</dbReference>